<reference evidence="2 3" key="1">
    <citation type="submission" date="2020-03" db="EMBL/GenBank/DDBJ databases">
        <title>Roseomonas selenitidurans sp. nov. isolated from urban soil.</title>
        <authorList>
            <person name="Liu H."/>
        </authorList>
    </citation>
    <scope>NUCLEOTIDE SEQUENCE [LARGE SCALE GENOMIC DNA]</scope>
    <source>
        <strain evidence="2 3">BU-1</strain>
    </source>
</reference>
<comment type="caution">
    <text evidence="2">The sequence shown here is derived from an EMBL/GenBank/DDBJ whole genome shotgun (WGS) entry which is preliminary data.</text>
</comment>
<dbReference type="Proteomes" id="UP000787635">
    <property type="component" value="Unassembled WGS sequence"/>
</dbReference>
<evidence type="ECO:0000313" key="3">
    <source>
        <dbReference type="Proteomes" id="UP000787635"/>
    </source>
</evidence>
<dbReference type="EMBL" id="JAAVNE010000006">
    <property type="protein sequence ID" value="NKC30282.1"/>
    <property type="molecule type" value="Genomic_DNA"/>
</dbReference>
<dbReference type="RefSeq" id="WP_168027920.1">
    <property type="nucleotide sequence ID" value="NZ_JAAVNE010000006.1"/>
</dbReference>
<feature type="compositionally biased region" description="Low complexity" evidence="1">
    <location>
        <begin position="88"/>
        <end position="100"/>
    </location>
</feature>
<gene>
    <name evidence="2" type="ORF">HEQ75_05375</name>
</gene>
<organism evidence="2 3">
    <name type="scientific">Falsiroseomonas selenitidurans</name>
    <dbReference type="NCBI Taxonomy" id="2716335"/>
    <lineage>
        <taxon>Bacteria</taxon>
        <taxon>Pseudomonadati</taxon>
        <taxon>Pseudomonadota</taxon>
        <taxon>Alphaproteobacteria</taxon>
        <taxon>Acetobacterales</taxon>
        <taxon>Roseomonadaceae</taxon>
        <taxon>Falsiroseomonas</taxon>
    </lineage>
</organism>
<evidence type="ECO:0000256" key="1">
    <source>
        <dbReference type="SAM" id="MobiDB-lite"/>
    </source>
</evidence>
<evidence type="ECO:0008006" key="4">
    <source>
        <dbReference type="Google" id="ProtNLM"/>
    </source>
</evidence>
<feature type="region of interest" description="Disordered" evidence="1">
    <location>
        <begin position="68"/>
        <end position="109"/>
    </location>
</feature>
<accession>A0ABX1E3D6</accession>
<evidence type="ECO:0000313" key="2">
    <source>
        <dbReference type="EMBL" id="NKC30282.1"/>
    </source>
</evidence>
<protein>
    <recommendedName>
        <fullName evidence="4">PRTRC system protein E</fullName>
    </recommendedName>
</protein>
<proteinExistence type="predicted"/>
<name>A0ABX1E3D6_9PROT</name>
<sequence>MSIPTVFGDGVIDVHVVSGVARITLGAQTAAGAKEGKPEPSALLLVPVLQLGNLARVLAEVTRQVEAKAREAQGQAATPSPAHGQVLQAQQPQPEAPADQVSGAFRFNG</sequence>
<keyword evidence="3" id="KW-1185">Reference proteome</keyword>